<dbReference type="InterPro" id="IPR036116">
    <property type="entry name" value="FN3_sf"/>
</dbReference>
<dbReference type="PROSITE" id="PS51257">
    <property type="entry name" value="PROKAR_LIPOPROTEIN"/>
    <property type="match status" value="1"/>
</dbReference>
<evidence type="ECO:0000256" key="1">
    <source>
        <dbReference type="SAM" id="SignalP"/>
    </source>
</evidence>
<dbReference type="EMBL" id="BAABCR010000012">
    <property type="protein sequence ID" value="GAA4027030.1"/>
    <property type="molecule type" value="Genomic_DNA"/>
</dbReference>
<name>A0ABP7TJ01_9FLAO</name>
<gene>
    <name evidence="2" type="ORF">GCM10022386_08030</name>
</gene>
<dbReference type="RefSeq" id="WP_324692217.1">
    <property type="nucleotide sequence ID" value="NZ_BAABCR010000012.1"/>
</dbReference>
<dbReference type="Proteomes" id="UP001500968">
    <property type="component" value="Unassembled WGS sequence"/>
</dbReference>
<feature type="signal peptide" evidence="1">
    <location>
        <begin position="1"/>
        <end position="21"/>
    </location>
</feature>
<evidence type="ECO:0000313" key="3">
    <source>
        <dbReference type="Proteomes" id="UP001500968"/>
    </source>
</evidence>
<comment type="caution">
    <text evidence="2">The sequence shown here is derived from an EMBL/GenBank/DDBJ whole genome shotgun (WGS) entry which is preliminary data.</text>
</comment>
<organism evidence="2 3">
    <name type="scientific">Flavobacterium cheonhonense</name>
    <dbReference type="NCBI Taxonomy" id="706185"/>
    <lineage>
        <taxon>Bacteria</taxon>
        <taxon>Pseudomonadati</taxon>
        <taxon>Bacteroidota</taxon>
        <taxon>Flavobacteriia</taxon>
        <taxon>Flavobacteriales</taxon>
        <taxon>Flavobacteriaceae</taxon>
        <taxon>Flavobacterium</taxon>
    </lineage>
</organism>
<evidence type="ECO:0000313" key="2">
    <source>
        <dbReference type="EMBL" id="GAA4027030.1"/>
    </source>
</evidence>
<dbReference type="InterPro" id="IPR013783">
    <property type="entry name" value="Ig-like_fold"/>
</dbReference>
<accession>A0ABP7TJ01</accession>
<keyword evidence="1" id="KW-0732">Signal</keyword>
<protein>
    <recommendedName>
        <fullName evidence="4">Fibronectin type-III domain-containing protein</fullName>
    </recommendedName>
</protein>
<dbReference type="SUPFAM" id="SSF49265">
    <property type="entry name" value="Fibronectin type III"/>
    <property type="match status" value="1"/>
</dbReference>
<proteinExistence type="predicted"/>
<evidence type="ECO:0008006" key="4">
    <source>
        <dbReference type="Google" id="ProtNLM"/>
    </source>
</evidence>
<dbReference type="Gene3D" id="2.60.40.10">
    <property type="entry name" value="Immunoglobulins"/>
    <property type="match status" value="3"/>
</dbReference>
<feature type="chain" id="PRO_5046296591" description="Fibronectin type-III domain-containing protein" evidence="1">
    <location>
        <begin position="22"/>
        <end position="319"/>
    </location>
</feature>
<keyword evidence="3" id="KW-1185">Reference proteome</keyword>
<sequence>MKRLPKLLLAAIFLLVGISCEDIIEEDISNDTVQIVFPQNNSTVSSNVVNFQWNELDGADKYRIQVFNSTSGIVVDSLVTQTNFSSPIEAGSYQWRVRGENSAYESNYTFNINFSVIQTSDLTNQQVILSSPSNNLYTNASSLVLDWQDLTNAATYSFELLNVTGGNLIVTQQSGLTNSSVTLAAGNLQQEAEYLWRVKAMNSSTNTVFSDRVFYIDRTLPNTPQLTTPINNSSTAANQTVSFSWTMASDSGTIQSPISYVIEFSNSSSFSSLIQTTDVNTTSFQQTFTVSGDYYWRVRAKDVAGNIGSNSNIFKFIVN</sequence>
<reference evidence="3" key="1">
    <citation type="journal article" date="2019" name="Int. J. Syst. Evol. Microbiol.">
        <title>The Global Catalogue of Microorganisms (GCM) 10K type strain sequencing project: providing services to taxonomists for standard genome sequencing and annotation.</title>
        <authorList>
            <consortium name="The Broad Institute Genomics Platform"/>
            <consortium name="The Broad Institute Genome Sequencing Center for Infectious Disease"/>
            <person name="Wu L."/>
            <person name="Ma J."/>
        </authorList>
    </citation>
    <scope>NUCLEOTIDE SEQUENCE [LARGE SCALE GENOMIC DNA]</scope>
    <source>
        <strain evidence="3">JCM 17064</strain>
    </source>
</reference>